<dbReference type="EMBL" id="FNKK01000002">
    <property type="protein sequence ID" value="SDR15526.1"/>
    <property type="molecule type" value="Genomic_DNA"/>
</dbReference>
<gene>
    <name evidence="1" type="ORF">SAMN04489764_3756</name>
</gene>
<name>A0A1H1GRM8_9ACTN</name>
<sequence>MVVLMSGGMRGVWSSRCVASVDATGLDEACVPYRVRPWAPVAGRLEEALMIDLSGPPERLQ</sequence>
<evidence type="ECO:0000313" key="2">
    <source>
        <dbReference type="Proteomes" id="UP000217103"/>
    </source>
</evidence>
<proteinExistence type="predicted"/>
<reference evidence="1 2" key="1">
    <citation type="submission" date="2016-10" db="EMBL/GenBank/DDBJ databases">
        <authorList>
            <person name="de Groot N.N."/>
        </authorList>
    </citation>
    <scope>NUCLEOTIDE SEQUENCE [LARGE SCALE GENOMIC DNA]</scope>
    <source>
        <strain evidence="1 2">DSM 43794</strain>
    </source>
</reference>
<dbReference type="AlphaFoldDB" id="A0A1H1GRM8"/>
<dbReference type="STRING" id="35622.SAMN04489764_3756"/>
<organism evidence="1 2">
    <name type="scientific">Thermostaphylospora chromogena</name>
    <dbReference type="NCBI Taxonomy" id="35622"/>
    <lineage>
        <taxon>Bacteria</taxon>
        <taxon>Bacillati</taxon>
        <taxon>Actinomycetota</taxon>
        <taxon>Actinomycetes</taxon>
        <taxon>Streptosporangiales</taxon>
        <taxon>Thermomonosporaceae</taxon>
        <taxon>Thermostaphylospora</taxon>
    </lineage>
</organism>
<protein>
    <submittedName>
        <fullName evidence="1">Uncharacterized protein</fullName>
    </submittedName>
</protein>
<dbReference type="Proteomes" id="UP000217103">
    <property type="component" value="Unassembled WGS sequence"/>
</dbReference>
<keyword evidence="2" id="KW-1185">Reference proteome</keyword>
<evidence type="ECO:0000313" key="1">
    <source>
        <dbReference type="EMBL" id="SDR15526.1"/>
    </source>
</evidence>
<accession>A0A1H1GRM8</accession>